<reference evidence="1" key="1">
    <citation type="submission" date="2021-07" db="EMBL/GenBank/DDBJ databases">
        <title>Genome Resource of American Ginseng Black Spot Pathogen Alternaria panax.</title>
        <authorList>
            <person name="Qiu C."/>
            <person name="Wang W."/>
            <person name="Liu Z."/>
        </authorList>
    </citation>
    <scope>NUCLEOTIDE SEQUENCE</scope>
    <source>
        <strain evidence="1">BNCC115425</strain>
    </source>
</reference>
<evidence type="ECO:0000313" key="2">
    <source>
        <dbReference type="Proteomes" id="UP001199106"/>
    </source>
</evidence>
<gene>
    <name evidence="1" type="ORF">G6011_05958</name>
</gene>
<keyword evidence="2" id="KW-1185">Reference proteome</keyword>
<evidence type="ECO:0000313" key="1">
    <source>
        <dbReference type="EMBL" id="KAG9189090.1"/>
    </source>
</evidence>
<name>A0AAD4I513_9PLEO</name>
<dbReference type="AlphaFoldDB" id="A0AAD4I513"/>
<comment type="caution">
    <text evidence="1">The sequence shown here is derived from an EMBL/GenBank/DDBJ whole genome shotgun (WGS) entry which is preliminary data.</text>
</comment>
<organism evidence="1 2">
    <name type="scientific">Alternaria panax</name>
    <dbReference type="NCBI Taxonomy" id="48097"/>
    <lineage>
        <taxon>Eukaryota</taxon>
        <taxon>Fungi</taxon>
        <taxon>Dikarya</taxon>
        <taxon>Ascomycota</taxon>
        <taxon>Pezizomycotina</taxon>
        <taxon>Dothideomycetes</taxon>
        <taxon>Pleosporomycetidae</taxon>
        <taxon>Pleosporales</taxon>
        <taxon>Pleosporineae</taxon>
        <taxon>Pleosporaceae</taxon>
        <taxon>Alternaria</taxon>
        <taxon>Alternaria sect. Panax</taxon>
    </lineage>
</organism>
<dbReference type="EMBL" id="JAANER010000005">
    <property type="protein sequence ID" value="KAG9189090.1"/>
    <property type="molecule type" value="Genomic_DNA"/>
</dbReference>
<protein>
    <submittedName>
        <fullName evidence="1">Uncharacterized protein</fullName>
    </submittedName>
</protein>
<proteinExistence type="predicted"/>
<accession>A0AAD4I513</accession>
<sequence length="68" mass="7644">MAIEYDTADQQTMEAAHKVSIKTTPPASSRKAYVQPANGIRESEIRKTKWKRFTNEMGLKMKSTGIGK</sequence>
<dbReference type="Proteomes" id="UP001199106">
    <property type="component" value="Unassembled WGS sequence"/>
</dbReference>